<sequence length="233" mass="26785">MAQRPSIPFTDGGLWNTRKPQYSTETTKLLKTLMDESRVNNFQRRQLTSHMLRTLKRDHHMEPIVLIYPSIGGESLPEKLGPSSTQTKAPAMKRVESSRSTRSSHGSGVRSYNDIVSSGAYIPADYQPRPMKARTEQDKDRLAHMMAYGIDPTKVSSKPAQRSPTPPKELDRFDELVLEIEERKQFLDQMAAIGKRKDYQQVISNEIAEKIREMEQIDRQRSKALEKRLNERS</sequence>
<dbReference type="InterPro" id="IPR007914">
    <property type="entry name" value="UPF0193"/>
</dbReference>
<dbReference type="PANTHER" id="PTHR28348:SF1">
    <property type="entry name" value="UPF0193 PROTEIN EVG1"/>
    <property type="match status" value="1"/>
</dbReference>
<accession>A0A813YT31</accession>
<dbReference type="AlphaFoldDB" id="A0A813YT31"/>
<feature type="region of interest" description="Disordered" evidence="1">
    <location>
        <begin position="77"/>
        <end position="112"/>
    </location>
</feature>
<dbReference type="EMBL" id="CAJNOJ010000030">
    <property type="protein sequence ID" value="CAF0889041.1"/>
    <property type="molecule type" value="Genomic_DNA"/>
</dbReference>
<reference evidence="2" key="1">
    <citation type="submission" date="2021-02" db="EMBL/GenBank/DDBJ databases">
        <authorList>
            <person name="Nowell W R."/>
        </authorList>
    </citation>
    <scope>NUCLEOTIDE SEQUENCE</scope>
</reference>
<protein>
    <submittedName>
        <fullName evidence="2">Uncharacterized protein</fullName>
    </submittedName>
</protein>
<comment type="caution">
    <text evidence="2">The sequence shown here is derived from an EMBL/GenBank/DDBJ whole genome shotgun (WGS) entry which is preliminary data.</text>
</comment>
<dbReference type="PANTHER" id="PTHR28348">
    <property type="entry name" value="UPF0193 PROTEIN EVG1"/>
    <property type="match status" value="1"/>
</dbReference>
<organism evidence="2 3">
    <name type="scientific">Adineta ricciae</name>
    <name type="common">Rotifer</name>
    <dbReference type="NCBI Taxonomy" id="249248"/>
    <lineage>
        <taxon>Eukaryota</taxon>
        <taxon>Metazoa</taxon>
        <taxon>Spiralia</taxon>
        <taxon>Gnathifera</taxon>
        <taxon>Rotifera</taxon>
        <taxon>Eurotatoria</taxon>
        <taxon>Bdelloidea</taxon>
        <taxon>Adinetida</taxon>
        <taxon>Adinetidae</taxon>
        <taxon>Adineta</taxon>
    </lineage>
</organism>
<evidence type="ECO:0000313" key="3">
    <source>
        <dbReference type="Proteomes" id="UP000663852"/>
    </source>
</evidence>
<dbReference type="Proteomes" id="UP000663852">
    <property type="component" value="Unassembled WGS sequence"/>
</dbReference>
<name>A0A813YT31_ADIRI</name>
<dbReference type="OrthoDB" id="189770at2759"/>
<evidence type="ECO:0000256" key="1">
    <source>
        <dbReference type="SAM" id="MobiDB-lite"/>
    </source>
</evidence>
<dbReference type="Pfam" id="PF05250">
    <property type="entry name" value="UPF0193"/>
    <property type="match status" value="2"/>
</dbReference>
<evidence type="ECO:0000313" key="2">
    <source>
        <dbReference type="EMBL" id="CAF0889041.1"/>
    </source>
</evidence>
<gene>
    <name evidence="2" type="ORF">EDS130_LOCUS9184</name>
</gene>
<feature type="compositionally biased region" description="Low complexity" evidence="1">
    <location>
        <begin position="100"/>
        <end position="111"/>
    </location>
</feature>
<proteinExistence type="predicted"/>